<name>A0ABQ1NAF5_9BURK</name>
<keyword evidence="2" id="KW-1185">Reference proteome</keyword>
<comment type="caution">
    <text evidence="1">The sequence shown here is derived from an EMBL/GenBank/DDBJ whole genome shotgun (WGS) entry which is preliminary data.</text>
</comment>
<organism evidence="1 2">
    <name type="scientific">Paraburkholderia caffeinilytica</name>
    <dbReference type="NCBI Taxonomy" id="1761016"/>
    <lineage>
        <taxon>Bacteria</taxon>
        <taxon>Pseudomonadati</taxon>
        <taxon>Pseudomonadota</taxon>
        <taxon>Betaproteobacteria</taxon>
        <taxon>Burkholderiales</taxon>
        <taxon>Burkholderiaceae</taxon>
        <taxon>Paraburkholderia</taxon>
    </lineage>
</organism>
<dbReference type="EMBL" id="BMHL01000015">
    <property type="protein sequence ID" value="GGC64756.1"/>
    <property type="molecule type" value="Genomic_DNA"/>
</dbReference>
<evidence type="ECO:0000313" key="1">
    <source>
        <dbReference type="EMBL" id="GGC64756.1"/>
    </source>
</evidence>
<evidence type="ECO:0000313" key="2">
    <source>
        <dbReference type="Proteomes" id="UP000602004"/>
    </source>
</evidence>
<gene>
    <name evidence="1" type="ORF">GCM10011400_60880</name>
</gene>
<reference evidence="2" key="1">
    <citation type="journal article" date="2019" name="Int. J. Syst. Evol. Microbiol.">
        <title>The Global Catalogue of Microorganisms (GCM) 10K type strain sequencing project: providing services to taxonomists for standard genome sequencing and annotation.</title>
        <authorList>
            <consortium name="The Broad Institute Genomics Platform"/>
            <consortium name="The Broad Institute Genome Sequencing Center for Infectious Disease"/>
            <person name="Wu L."/>
            <person name="Ma J."/>
        </authorList>
    </citation>
    <scope>NUCLEOTIDE SEQUENCE [LARGE SCALE GENOMIC DNA]</scope>
    <source>
        <strain evidence="2">CGMCC 1.15103</strain>
    </source>
</reference>
<proteinExistence type="predicted"/>
<sequence length="59" mass="6428">MEILISMGVYACVERCDVEQSIGFSTEKGRGLPAKGVDTAEEGLARVDVQIRNGQYTVH</sequence>
<protein>
    <submittedName>
        <fullName evidence="1">Uncharacterized protein</fullName>
    </submittedName>
</protein>
<accession>A0ABQ1NAF5</accession>
<dbReference type="Proteomes" id="UP000602004">
    <property type="component" value="Unassembled WGS sequence"/>
</dbReference>